<dbReference type="Proteomes" id="UP000054662">
    <property type="component" value="Unassembled WGS sequence"/>
</dbReference>
<gene>
    <name evidence="1" type="primary">rlmJ</name>
    <name evidence="2" type="ORF">Lwor_0311</name>
</gene>
<dbReference type="InterPro" id="IPR007473">
    <property type="entry name" value="RlmJ"/>
</dbReference>
<evidence type="ECO:0000313" key="3">
    <source>
        <dbReference type="Proteomes" id="UP000054662"/>
    </source>
</evidence>
<dbReference type="Pfam" id="PF04378">
    <property type="entry name" value="RsmJ"/>
    <property type="match status" value="1"/>
</dbReference>
<protein>
    <recommendedName>
        <fullName evidence="1">Ribosomal RNA large subunit methyltransferase J</fullName>
        <ecNumber evidence="1">2.1.1.266</ecNumber>
    </recommendedName>
    <alternativeName>
        <fullName evidence="1">23S rRNA (adenine(2030)-N6)-methyltransferase</fullName>
    </alternativeName>
    <alternativeName>
        <fullName evidence="1">23S rRNA m6A2030 methyltransferase</fullName>
    </alternativeName>
</protein>
<dbReference type="EC" id="2.1.1.266" evidence="1"/>
<dbReference type="InterPro" id="IPR029063">
    <property type="entry name" value="SAM-dependent_MTases_sf"/>
</dbReference>
<feature type="active site" description="Proton acceptor" evidence="1">
    <location>
        <position position="194"/>
    </location>
</feature>
<feature type="binding site" evidence="1">
    <location>
        <begin position="173"/>
        <end position="174"/>
    </location>
    <ligand>
        <name>S-adenosyl-L-methionine</name>
        <dbReference type="ChEBI" id="CHEBI:59789"/>
    </ligand>
</feature>
<dbReference type="Gene3D" id="3.40.50.150">
    <property type="entry name" value="Vaccinia Virus protein VP39"/>
    <property type="match status" value="1"/>
</dbReference>
<dbReference type="PATRIC" id="fig|45076.6.peg.344"/>
<dbReference type="STRING" id="45076.Lwor_0311"/>
<dbReference type="GO" id="GO:0036307">
    <property type="term" value="F:23S rRNA (adenine(2030)-N(6))-methyltransferase activity"/>
    <property type="evidence" value="ECO:0007669"/>
    <property type="project" value="UniProtKB-UniRule"/>
</dbReference>
<comment type="catalytic activity">
    <reaction evidence="1">
        <text>adenosine(2030) in 23S rRNA + S-adenosyl-L-methionine = N(6)-methyladenosine(2030) in 23S rRNA + S-adenosyl-L-homocysteine + H(+)</text>
        <dbReference type="Rhea" id="RHEA:43736"/>
        <dbReference type="Rhea" id="RHEA-COMP:10668"/>
        <dbReference type="Rhea" id="RHEA-COMP:10669"/>
        <dbReference type="ChEBI" id="CHEBI:15378"/>
        <dbReference type="ChEBI" id="CHEBI:57856"/>
        <dbReference type="ChEBI" id="CHEBI:59789"/>
        <dbReference type="ChEBI" id="CHEBI:74411"/>
        <dbReference type="ChEBI" id="CHEBI:74449"/>
        <dbReference type="EC" id="2.1.1.266"/>
    </reaction>
</comment>
<feature type="site" description="Interaction with substrate rRNA" evidence="1">
    <location>
        <position position="33"/>
    </location>
</feature>
<keyword evidence="1" id="KW-0949">S-adenosyl-L-methionine</keyword>
<evidence type="ECO:0000313" key="2">
    <source>
        <dbReference type="EMBL" id="KTD82008.1"/>
    </source>
</evidence>
<proteinExistence type="inferred from homology"/>
<dbReference type="GO" id="GO:0003723">
    <property type="term" value="F:RNA binding"/>
    <property type="evidence" value="ECO:0007669"/>
    <property type="project" value="UniProtKB-UniRule"/>
</dbReference>
<dbReference type="EMBL" id="LNZC01000002">
    <property type="protein sequence ID" value="KTD82008.1"/>
    <property type="molecule type" value="Genomic_DNA"/>
</dbReference>
<keyword evidence="1" id="KW-0808">Transferase</keyword>
<accession>A0A0W1ALD5</accession>
<comment type="function">
    <text evidence="1">Specifically methylates the adenine in position 2030 of 23S rRNA.</text>
</comment>
<keyword evidence="1" id="KW-0698">rRNA processing</keyword>
<dbReference type="GO" id="GO:0005829">
    <property type="term" value="C:cytosol"/>
    <property type="evidence" value="ECO:0007669"/>
    <property type="project" value="TreeGrafter"/>
</dbReference>
<feature type="binding site" evidence="1">
    <location>
        <position position="148"/>
    </location>
    <ligand>
        <name>S-adenosyl-L-methionine</name>
        <dbReference type="ChEBI" id="CHEBI:59789"/>
    </ligand>
</feature>
<feature type="binding site" evidence="1">
    <location>
        <position position="194"/>
    </location>
    <ligand>
        <name>S-adenosyl-L-methionine</name>
        <dbReference type="ChEBI" id="CHEBI:59789"/>
    </ligand>
</feature>
<comment type="similarity">
    <text evidence="1">Belongs to the RlmJ family.</text>
</comment>
<comment type="caution">
    <text evidence="2">The sequence shown here is derived from an EMBL/GenBank/DDBJ whole genome shotgun (WGS) entry which is preliminary data.</text>
</comment>
<keyword evidence="1" id="KW-0694">RNA-binding</keyword>
<dbReference type="HAMAP" id="MF_00934">
    <property type="entry name" value="23SrRNA_methyltr_J"/>
    <property type="match status" value="1"/>
</dbReference>
<feature type="binding site" evidence="1">
    <location>
        <position position="130"/>
    </location>
    <ligand>
        <name>S-adenosyl-L-methionine</name>
        <dbReference type="ChEBI" id="CHEBI:59789"/>
    </ligand>
</feature>
<keyword evidence="1" id="KW-0489">Methyltransferase</keyword>
<feature type="binding site" evidence="1">
    <location>
        <position position="48"/>
    </location>
    <ligand>
        <name>S-adenosyl-L-methionine</name>
        <dbReference type="ChEBI" id="CHEBI:59789"/>
    </ligand>
</feature>
<dbReference type="AlphaFoldDB" id="A0A0W1ALD5"/>
<feature type="binding site" evidence="1">
    <location>
        <position position="71"/>
    </location>
    <ligand>
        <name>S-adenosyl-L-methionine</name>
        <dbReference type="ChEBI" id="CHEBI:59789"/>
    </ligand>
</feature>
<sequence>MIKDTLHKSYENPLLSGILGETLQTTALNMLSYQHGYHAGNFADVIKHVTLTRLLNYLIQKDKPLLYLETHSGKGQYDLRDKQSEKTGEYKQGIQLIWPDRKKLGPVFKPFFDTIKNMNQENGLRNYPGSPYFAIHTLRNQDRLYLCELHPAEFEALEQMPHLNKKVHTSNSDGLASMKALVPPPEKRGLIFIDPSFERKEEYKEIPVAIKQAYAKFSTGVYCLWYPVVNKKFIEQLTRGMKDVGAKKALRIEFNLTLAPKEGMTGCGLWIINPPFTLADEIKIALDSLRSYFNPGVSSYIIEQHDN</sequence>
<name>A0A0W1ALD5_9GAMM</name>
<evidence type="ECO:0000256" key="1">
    <source>
        <dbReference type="HAMAP-Rule" id="MF_00934"/>
    </source>
</evidence>
<dbReference type="GO" id="GO:0070475">
    <property type="term" value="P:rRNA base methylation"/>
    <property type="evidence" value="ECO:0007669"/>
    <property type="project" value="UniProtKB-UniRule"/>
</dbReference>
<comment type="subunit">
    <text evidence="1">Monomer.</text>
</comment>
<dbReference type="SUPFAM" id="SSF53335">
    <property type="entry name" value="S-adenosyl-L-methionine-dependent methyltransferases"/>
    <property type="match status" value="1"/>
</dbReference>
<dbReference type="PANTHER" id="PTHR37426">
    <property type="entry name" value="RIBOSOMAL RNA LARGE SUBUNIT METHYLTRANSFERASE J"/>
    <property type="match status" value="1"/>
</dbReference>
<organism evidence="2 3">
    <name type="scientific">Legionella worsleiensis</name>
    <dbReference type="NCBI Taxonomy" id="45076"/>
    <lineage>
        <taxon>Bacteria</taxon>
        <taxon>Pseudomonadati</taxon>
        <taxon>Pseudomonadota</taxon>
        <taxon>Gammaproteobacteria</taxon>
        <taxon>Legionellales</taxon>
        <taxon>Legionellaceae</taxon>
        <taxon>Legionella</taxon>
    </lineage>
</organism>
<keyword evidence="3" id="KW-1185">Reference proteome</keyword>
<reference evidence="2 3" key="1">
    <citation type="submission" date="2015-11" db="EMBL/GenBank/DDBJ databases">
        <title>Genomic analysis of 38 Legionella species identifies large and diverse effector repertoires.</title>
        <authorList>
            <person name="Burstein D."/>
            <person name="Amaro F."/>
            <person name="Zusman T."/>
            <person name="Lifshitz Z."/>
            <person name="Cohen O."/>
            <person name="Gilbert J.A."/>
            <person name="Pupko T."/>
            <person name="Shuman H.A."/>
            <person name="Segal G."/>
        </authorList>
    </citation>
    <scope>NUCLEOTIDE SEQUENCE [LARGE SCALE GENOMIC DNA]</scope>
    <source>
        <strain evidence="2 3">ATCC 49508</strain>
    </source>
</reference>
<dbReference type="PANTHER" id="PTHR37426:SF1">
    <property type="entry name" value="RIBOSOMAL RNA LARGE SUBUNIT METHYLTRANSFERASE J"/>
    <property type="match status" value="1"/>
</dbReference>